<accession>A0A4R5UEW4</accession>
<dbReference type="RefSeq" id="WP_133393268.1">
    <property type="nucleotide sequence ID" value="NZ_SMTG01000002.1"/>
</dbReference>
<name>A0A4R5UEW4_9GAMM</name>
<keyword evidence="2" id="KW-1185">Reference proteome</keyword>
<proteinExistence type="predicted"/>
<evidence type="ECO:0000313" key="2">
    <source>
        <dbReference type="Proteomes" id="UP000295543"/>
    </source>
</evidence>
<organism evidence="1 2">
    <name type="scientific">Luteimonas terrae</name>
    <dbReference type="NCBI Taxonomy" id="1530191"/>
    <lineage>
        <taxon>Bacteria</taxon>
        <taxon>Pseudomonadati</taxon>
        <taxon>Pseudomonadota</taxon>
        <taxon>Gammaproteobacteria</taxon>
        <taxon>Lysobacterales</taxon>
        <taxon>Lysobacteraceae</taxon>
        <taxon>Luteimonas</taxon>
    </lineage>
</organism>
<dbReference type="AlphaFoldDB" id="A0A4R5UEW4"/>
<gene>
    <name evidence="1" type="ORF">E2F49_07750</name>
</gene>
<dbReference type="OrthoDB" id="5966441at2"/>
<reference evidence="1 2" key="1">
    <citation type="submission" date="2019-03" db="EMBL/GenBank/DDBJ databases">
        <title>Luteimonas zhaokaii sp.nov., isolated from the rectal contents of Plateau pika in Yushu, Qinghai Province, China.</title>
        <authorList>
            <person name="Zhang G."/>
        </authorList>
    </citation>
    <scope>NUCLEOTIDE SEQUENCE [LARGE SCALE GENOMIC DNA]</scope>
    <source>
        <strain evidence="1 2">THG-MD21</strain>
    </source>
</reference>
<comment type="caution">
    <text evidence="1">The sequence shown here is derived from an EMBL/GenBank/DDBJ whole genome shotgun (WGS) entry which is preliminary data.</text>
</comment>
<sequence length="171" mass="18174">MIAAALCIAVPAFAQQAKIEDRVSAAEFRAAGLNKLSDAELARLNELLARDRTAVALTSVPPAGVTTTDVEARIAQAREEGRREAAADAGSLSSAASREPIESTIVGAFSGFAQGRQYTLANGQVWRQTDGATISGARGNDVAVRVRPGFMGVWWLKVDGYNTQTKVERVR</sequence>
<dbReference type="Proteomes" id="UP000295543">
    <property type="component" value="Unassembled WGS sequence"/>
</dbReference>
<dbReference type="EMBL" id="SMTG01000002">
    <property type="protein sequence ID" value="TDK33865.1"/>
    <property type="molecule type" value="Genomic_DNA"/>
</dbReference>
<protein>
    <submittedName>
        <fullName evidence="1">Uncharacterized protein</fullName>
    </submittedName>
</protein>
<evidence type="ECO:0000313" key="1">
    <source>
        <dbReference type="EMBL" id="TDK33865.1"/>
    </source>
</evidence>